<feature type="compositionally biased region" description="Polar residues" evidence="1">
    <location>
        <begin position="127"/>
        <end position="136"/>
    </location>
</feature>
<keyword evidence="3" id="KW-1185">Reference proteome</keyword>
<feature type="compositionally biased region" description="Acidic residues" evidence="1">
    <location>
        <begin position="1"/>
        <end position="12"/>
    </location>
</feature>
<feature type="compositionally biased region" description="Basic and acidic residues" evidence="1">
    <location>
        <begin position="102"/>
        <end position="113"/>
    </location>
</feature>
<dbReference type="RefSeq" id="XP_033591148.1">
    <property type="nucleotide sequence ID" value="XM_033729415.1"/>
</dbReference>
<accession>A0A6A6PXY4</accession>
<feature type="compositionally biased region" description="Basic and acidic residues" evidence="1">
    <location>
        <begin position="137"/>
        <end position="146"/>
    </location>
</feature>
<dbReference type="Proteomes" id="UP000799767">
    <property type="component" value="Unassembled WGS sequence"/>
</dbReference>
<gene>
    <name evidence="2" type="ORF">BDY17DRAFT_131405</name>
</gene>
<dbReference type="GeneID" id="54470417"/>
<feature type="compositionally biased region" description="Basic and acidic residues" evidence="1">
    <location>
        <begin position="286"/>
        <end position="296"/>
    </location>
</feature>
<evidence type="ECO:0000313" key="2">
    <source>
        <dbReference type="EMBL" id="KAF2484579.1"/>
    </source>
</evidence>
<organism evidence="2 3">
    <name type="scientific">Neohortaea acidophila</name>
    <dbReference type="NCBI Taxonomy" id="245834"/>
    <lineage>
        <taxon>Eukaryota</taxon>
        <taxon>Fungi</taxon>
        <taxon>Dikarya</taxon>
        <taxon>Ascomycota</taxon>
        <taxon>Pezizomycotina</taxon>
        <taxon>Dothideomycetes</taxon>
        <taxon>Dothideomycetidae</taxon>
        <taxon>Mycosphaerellales</taxon>
        <taxon>Teratosphaeriaceae</taxon>
        <taxon>Neohortaea</taxon>
    </lineage>
</organism>
<feature type="compositionally biased region" description="Polar residues" evidence="1">
    <location>
        <begin position="23"/>
        <end position="35"/>
    </location>
</feature>
<dbReference type="AlphaFoldDB" id="A0A6A6PXY4"/>
<sequence length="528" mass="58032">MADANMAEDTEVFDLTHDEDAAHSSTQLGSANGSTAERKRKAAESTQYGTEDMSGEQVEQEVSEYSNTPAKRARVFDSFEGMDDSAQAGEDGFRARNPFTHFGDDTRDADRFAHPPGSEDNARGASNRFNLPSGSNDTRRDADRFAHPLGSEDDGRRALNPFAHPSAFGDDTRQDADQSAHSSGSDNDPHATFSGFTLPSSSNNTRQDADRFAYPPGSGDKTRGPPNRFTLPSSSEDENRGAPTRFAHLPSSKDDIRGAPNRFAHLSGSKDDNRDAPSRFSNHPSHSGDESPRSKLDYEAFTNMPAASVGRRKAKGDMLPPSQPVAARSKFQLSRGEHIGNRKQYRPLAPYPENTTLLSKDTNRMSKHRDAYLQHRNPHPTTTTHAQQAYDRGYHANTHNQYRPQIPIPTLPASITDRATDWPSLFATLNTIPDLLRTVAAELEQPFLAMDHRCTLLDRRVHEVERENAALGREVEALRRMIGGLESRVGRKIAGLVEFVEGGRGNGLGEGEKEGRGEFVYGGLPGVH</sequence>
<evidence type="ECO:0000256" key="1">
    <source>
        <dbReference type="SAM" id="MobiDB-lite"/>
    </source>
</evidence>
<feature type="region of interest" description="Disordered" evidence="1">
    <location>
        <begin position="1"/>
        <end position="296"/>
    </location>
</feature>
<proteinExistence type="predicted"/>
<name>A0A6A6PXY4_9PEZI</name>
<reference evidence="2" key="1">
    <citation type="journal article" date="2020" name="Stud. Mycol.">
        <title>101 Dothideomycetes genomes: a test case for predicting lifestyles and emergence of pathogens.</title>
        <authorList>
            <person name="Haridas S."/>
            <person name="Albert R."/>
            <person name="Binder M."/>
            <person name="Bloem J."/>
            <person name="Labutti K."/>
            <person name="Salamov A."/>
            <person name="Andreopoulos B."/>
            <person name="Baker S."/>
            <person name="Barry K."/>
            <person name="Bills G."/>
            <person name="Bluhm B."/>
            <person name="Cannon C."/>
            <person name="Castanera R."/>
            <person name="Culley D."/>
            <person name="Daum C."/>
            <person name="Ezra D."/>
            <person name="Gonzalez J."/>
            <person name="Henrissat B."/>
            <person name="Kuo A."/>
            <person name="Liang C."/>
            <person name="Lipzen A."/>
            <person name="Lutzoni F."/>
            <person name="Magnuson J."/>
            <person name="Mondo S."/>
            <person name="Nolan M."/>
            <person name="Ohm R."/>
            <person name="Pangilinan J."/>
            <person name="Park H.-J."/>
            <person name="Ramirez L."/>
            <person name="Alfaro M."/>
            <person name="Sun H."/>
            <person name="Tritt A."/>
            <person name="Yoshinaga Y."/>
            <person name="Zwiers L.-H."/>
            <person name="Turgeon B."/>
            <person name="Goodwin S."/>
            <person name="Spatafora J."/>
            <person name="Crous P."/>
            <person name="Grigoriev I."/>
        </authorList>
    </citation>
    <scope>NUCLEOTIDE SEQUENCE</scope>
    <source>
        <strain evidence="2">CBS 113389</strain>
    </source>
</reference>
<evidence type="ECO:0000313" key="3">
    <source>
        <dbReference type="Proteomes" id="UP000799767"/>
    </source>
</evidence>
<feature type="compositionally biased region" description="Polar residues" evidence="1">
    <location>
        <begin position="194"/>
        <end position="206"/>
    </location>
</feature>
<dbReference type="EMBL" id="MU001634">
    <property type="protein sequence ID" value="KAF2484579.1"/>
    <property type="molecule type" value="Genomic_DNA"/>
</dbReference>
<feature type="compositionally biased region" description="Basic and acidic residues" evidence="1">
    <location>
        <begin position="268"/>
        <end position="277"/>
    </location>
</feature>
<protein>
    <submittedName>
        <fullName evidence="2">Uncharacterized protein</fullName>
    </submittedName>
</protein>